<organism evidence="2 3">
    <name type="scientific">Sphagnum jensenii</name>
    <dbReference type="NCBI Taxonomy" id="128206"/>
    <lineage>
        <taxon>Eukaryota</taxon>
        <taxon>Viridiplantae</taxon>
        <taxon>Streptophyta</taxon>
        <taxon>Embryophyta</taxon>
        <taxon>Bryophyta</taxon>
        <taxon>Sphagnophytina</taxon>
        <taxon>Sphagnopsida</taxon>
        <taxon>Sphagnales</taxon>
        <taxon>Sphagnaceae</taxon>
        <taxon>Sphagnum</taxon>
    </lineage>
</organism>
<accession>A0ABP1BNZ8</accession>
<sequence>MEIGGETGSWVRVCAGCAGVSIGGESGSCVCVCVCVCAGAGISFQQLQQQTTANNDNKKSYSPSDDNRKRIAKERSRNVQEDLMTGGGARKKECCCALGCATEGKGRRVAHAINVPRTCLVLVGPPSTARRLWIPPNPPSSSSSYAWSRKEGTPKT</sequence>
<name>A0ABP1BNZ8_9BRYO</name>
<keyword evidence="3" id="KW-1185">Reference proteome</keyword>
<reference evidence="2" key="1">
    <citation type="submission" date="2024-03" db="EMBL/GenBank/DDBJ databases">
        <authorList>
            <consortium name="ELIXIR-Norway"/>
            <consortium name="Elixir Norway"/>
        </authorList>
    </citation>
    <scope>NUCLEOTIDE SEQUENCE</scope>
</reference>
<dbReference type="EMBL" id="OZ023707">
    <property type="protein sequence ID" value="CAK9877729.1"/>
    <property type="molecule type" value="Genomic_DNA"/>
</dbReference>
<protein>
    <submittedName>
        <fullName evidence="2">Uncharacterized protein</fullName>
    </submittedName>
</protein>
<gene>
    <name evidence="2" type="ORF">CSSPJE1EN2_LOCUS19554</name>
</gene>
<evidence type="ECO:0000313" key="3">
    <source>
        <dbReference type="Proteomes" id="UP001497522"/>
    </source>
</evidence>
<feature type="compositionally biased region" description="Basic and acidic residues" evidence="1">
    <location>
        <begin position="65"/>
        <end position="80"/>
    </location>
</feature>
<proteinExistence type="predicted"/>
<feature type="region of interest" description="Disordered" evidence="1">
    <location>
        <begin position="133"/>
        <end position="156"/>
    </location>
</feature>
<dbReference type="Proteomes" id="UP001497522">
    <property type="component" value="Chromosome 6"/>
</dbReference>
<feature type="region of interest" description="Disordered" evidence="1">
    <location>
        <begin position="52"/>
        <end position="83"/>
    </location>
</feature>
<evidence type="ECO:0000256" key="1">
    <source>
        <dbReference type="SAM" id="MobiDB-lite"/>
    </source>
</evidence>
<feature type="compositionally biased region" description="Polar residues" evidence="1">
    <location>
        <begin position="52"/>
        <end position="64"/>
    </location>
</feature>
<evidence type="ECO:0000313" key="2">
    <source>
        <dbReference type="EMBL" id="CAK9877729.1"/>
    </source>
</evidence>